<proteinExistence type="predicted"/>
<dbReference type="KEGG" id="fcm:BIW12_01485"/>
<gene>
    <name evidence="1" type="ORF">BIW12_01485</name>
</gene>
<evidence type="ECO:0000313" key="2">
    <source>
        <dbReference type="Proteomes" id="UP000178198"/>
    </source>
</evidence>
<protein>
    <submittedName>
        <fullName evidence="1">Uncharacterized protein</fullName>
    </submittedName>
</protein>
<sequence length="96" mass="11636">MRFLILRNDKTGWGFHYEKQSYYLALMAAVSPDLEKQGIFCRSFCYREYSEQQELSFLNRLNVCSKNLKQKNRLSLWDSLFLYLESEIIYSNTFFF</sequence>
<evidence type="ECO:0000313" key="1">
    <source>
        <dbReference type="EMBL" id="AOZ98217.1"/>
    </source>
</evidence>
<reference evidence="1 2" key="1">
    <citation type="submission" date="2016-10" db="EMBL/GenBank/DDBJ databases">
        <title>Complete Genome Sequence of Flavobacterium sp. PK15.</title>
        <authorList>
            <person name="Ekwe A."/>
            <person name="Kim S.B."/>
        </authorList>
    </citation>
    <scope>NUCLEOTIDE SEQUENCE [LARGE SCALE GENOMIC DNA]</scope>
    <source>
        <strain evidence="1 2">PK15</strain>
    </source>
</reference>
<dbReference type="Proteomes" id="UP000178198">
    <property type="component" value="Chromosome"/>
</dbReference>
<name>A0A1D9P6L1_9FLAO</name>
<accession>A0A1D9P6L1</accession>
<dbReference type="AlphaFoldDB" id="A0A1D9P6L1"/>
<keyword evidence="2" id="KW-1185">Reference proteome</keyword>
<organism evidence="1 2">
    <name type="scientific">Flavobacterium commune</name>
    <dbReference type="NCBI Taxonomy" id="1306519"/>
    <lineage>
        <taxon>Bacteria</taxon>
        <taxon>Pseudomonadati</taxon>
        <taxon>Bacteroidota</taxon>
        <taxon>Flavobacteriia</taxon>
        <taxon>Flavobacteriales</taxon>
        <taxon>Flavobacteriaceae</taxon>
        <taxon>Flavobacterium</taxon>
    </lineage>
</organism>
<dbReference type="EMBL" id="CP017774">
    <property type="protein sequence ID" value="AOZ98217.1"/>
    <property type="molecule type" value="Genomic_DNA"/>
</dbReference>